<dbReference type="SUPFAM" id="SSF47240">
    <property type="entry name" value="Ferritin-like"/>
    <property type="match status" value="1"/>
</dbReference>
<dbReference type="InterPro" id="IPR009078">
    <property type="entry name" value="Ferritin-like_SF"/>
</dbReference>
<dbReference type="RefSeq" id="WP_038074243.1">
    <property type="nucleotide sequence ID" value="NZ_JHEG04000001.1"/>
</dbReference>
<comment type="caution">
    <text evidence="2">The sequence shown here is derived from an EMBL/GenBank/DDBJ whole genome shotgun (WGS) entry which is preliminary data.</text>
</comment>
<organism evidence="2">
    <name type="scientific">Tolypothrix bouteillei VB521301</name>
    <dbReference type="NCBI Taxonomy" id="1479485"/>
    <lineage>
        <taxon>Bacteria</taxon>
        <taxon>Bacillati</taxon>
        <taxon>Cyanobacteriota</taxon>
        <taxon>Cyanophyceae</taxon>
        <taxon>Nostocales</taxon>
        <taxon>Tolypothrichaceae</taxon>
        <taxon>Tolypothrix</taxon>
    </lineage>
</organism>
<evidence type="ECO:0000313" key="3">
    <source>
        <dbReference type="Proteomes" id="UP000029738"/>
    </source>
</evidence>
<reference evidence="2" key="1">
    <citation type="journal article" date="2015" name="Genome Announc.">
        <title>Draft Genome Sequence of Tolypothrix boutellei Strain VB521301.</title>
        <authorList>
            <person name="Chandrababunaidu M.M."/>
            <person name="Singh D."/>
            <person name="Sen D."/>
            <person name="Bhan S."/>
            <person name="Das S."/>
            <person name="Gupta A."/>
            <person name="Adhikary S.P."/>
            <person name="Tripathy S."/>
        </authorList>
    </citation>
    <scope>NUCLEOTIDE SEQUENCE</scope>
    <source>
        <strain evidence="2">VB521301</strain>
    </source>
</reference>
<protein>
    <submittedName>
        <fullName evidence="2">Uncharacterized protein</fullName>
    </submittedName>
</protein>
<name>A0A0C1R3Z2_9CYAN</name>
<accession>A0A0C1R3Z2</accession>
<evidence type="ECO:0000313" key="2">
    <source>
        <dbReference type="EMBL" id="KIE07005.1"/>
    </source>
</evidence>
<dbReference type="EMBL" id="JHEG02000059">
    <property type="protein sequence ID" value="KIE07005.1"/>
    <property type="molecule type" value="Genomic_DNA"/>
</dbReference>
<sequence>MTATLTRAWNVEFENETLNKLIGKYAPHVPLTREQASRPPLTEEEKDNFYQYWAATGGHDLSIVQAASKAISLISDPDLHLILSRQIGDDGTHAIAFRQRVIALTGRDPIDDIRKEAERHWEFLEDVPYRNWLGFIAWELHYEHHILPQVWFNKLTSKIGDAVLAKQSSERFTDDEAIHRVTIANWWRKKFEQASPNERAELAAKLLELDEEIQQRRAAYIKQRWLDAENFNGANIKGIESVYDDWRSEVISYLLDLPNPQLTSINQ</sequence>
<dbReference type="Gene3D" id="1.20.1260.10">
    <property type="match status" value="1"/>
</dbReference>
<evidence type="ECO:0000313" key="1">
    <source>
        <dbReference type="EMBL" id="KAF3889592.1"/>
    </source>
</evidence>
<gene>
    <name evidence="2" type="ORF">DA73_0237990</name>
    <name evidence="1" type="ORF">DA73_0400032060</name>
</gene>
<dbReference type="Proteomes" id="UP000029738">
    <property type="component" value="Unassembled WGS sequence"/>
</dbReference>
<dbReference type="STRING" id="1479485.DA73_0237990"/>
<keyword evidence="3" id="KW-1185">Reference proteome</keyword>
<reference evidence="1" key="2">
    <citation type="submission" date="2019-11" db="EMBL/GenBank/DDBJ databases">
        <title>Improved Assembly of Tolypothrix boutellei genome.</title>
        <authorList>
            <person name="Sarangi A.N."/>
            <person name="Mukherjee M."/>
            <person name="Ghosh S."/>
            <person name="Singh D."/>
            <person name="Das A."/>
            <person name="Kant S."/>
            <person name="Prusty A."/>
            <person name="Tripathy S."/>
        </authorList>
    </citation>
    <scope>NUCLEOTIDE SEQUENCE</scope>
    <source>
        <strain evidence="1">VB521301</strain>
    </source>
</reference>
<dbReference type="OrthoDB" id="8927140at2"/>
<dbReference type="AlphaFoldDB" id="A0A0C1R3Z2"/>
<dbReference type="InterPro" id="IPR012347">
    <property type="entry name" value="Ferritin-like"/>
</dbReference>
<proteinExistence type="predicted"/>
<dbReference type="EMBL" id="JHEG04000001">
    <property type="protein sequence ID" value="KAF3889592.1"/>
    <property type="molecule type" value="Genomic_DNA"/>
</dbReference>